<dbReference type="Proteomes" id="UP001144673">
    <property type="component" value="Unassembled WGS sequence"/>
</dbReference>
<organism evidence="1 2">
    <name type="scientific">Akanthomyces muscarius</name>
    <name type="common">Entomopathogenic fungus</name>
    <name type="synonym">Lecanicillium muscarium</name>
    <dbReference type="NCBI Taxonomy" id="2231603"/>
    <lineage>
        <taxon>Eukaryota</taxon>
        <taxon>Fungi</taxon>
        <taxon>Dikarya</taxon>
        <taxon>Ascomycota</taxon>
        <taxon>Pezizomycotina</taxon>
        <taxon>Sordariomycetes</taxon>
        <taxon>Hypocreomycetidae</taxon>
        <taxon>Hypocreales</taxon>
        <taxon>Cordycipitaceae</taxon>
        <taxon>Akanthomyces</taxon>
    </lineage>
</organism>
<dbReference type="EMBL" id="JAJHUN010000003">
    <property type="protein sequence ID" value="KAJ4159872.1"/>
    <property type="molecule type" value="Genomic_DNA"/>
</dbReference>
<name>A0A9W8QLY7_AKAMU</name>
<dbReference type="AlphaFoldDB" id="A0A9W8QLY7"/>
<sequence>MSAYGSDLVWDSELSNLYDASRSYHQQDSLKLWGHLLKKCGFCIWTDRNADANAATVFCVAASSNSSKDVGEAKDFLIDEVNLRWTPRSSTEASWGLKVSGPCARIWLCMKAQSKPLLPIFPRGQRRYVKSSYFDLAAHLAEFRFMFSKMRECPRPDVDFVLDVERGRKMDLLVDFMSSTYVCDLEPPSGESLVCRMGDQKTILPCREWQPAFVNMRPEKGGTLDRCYQRYYQEEDSSWTCFWTTELPPGFY</sequence>
<proteinExistence type="predicted"/>
<comment type="caution">
    <text evidence="1">The sequence shown here is derived from an EMBL/GenBank/DDBJ whole genome shotgun (WGS) entry which is preliminary data.</text>
</comment>
<accession>A0A9W8QLY7</accession>
<evidence type="ECO:0000313" key="2">
    <source>
        <dbReference type="Proteomes" id="UP001144673"/>
    </source>
</evidence>
<evidence type="ECO:0000313" key="1">
    <source>
        <dbReference type="EMBL" id="KAJ4159872.1"/>
    </source>
</evidence>
<dbReference type="KEGG" id="amus:LMH87_007810"/>
<reference evidence="1" key="1">
    <citation type="journal article" date="2023" name="Access Microbiol">
        <title>De-novo genome assembly for Akanthomyces muscarius, a biocontrol agent of insect agricultural pests.</title>
        <authorList>
            <person name="Erdos Z."/>
            <person name="Studholme D.J."/>
            <person name="Raymond B."/>
            <person name="Sharma M."/>
        </authorList>
    </citation>
    <scope>NUCLEOTIDE SEQUENCE</scope>
    <source>
        <strain evidence="1">Ve6</strain>
    </source>
</reference>
<keyword evidence="2" id="KW-1185">Reference proteome</keyword>
<dbReference type="GeneID" id="80894969"/>
<gene>
    <name evidence="1" type="ORF">LMH87_007810</name>
</gene>
<dbReference type="RefSeq" id="XP_056057677.1">
    <property type="nucleotide sequence ID" value="XM_056199776.1"/>
</dbReference>
<protein>
    <submittedName>
        <fullName evidence="1">Uncharacterized protein</fullName>
    </submittedName>
</protein>